<keyword evidence="4" id="KW-1185">Reference proteome</keyword>
<organism evidence="3 4">
    <name type="scientific">Gossypium arboreum</name>
    <name type="common">Tree cotton</name>
    <name type="synonym">Gossypium nanking</name>
    <dbReference type="NCBI Taxonomy" id="29729"/>
    <lineage>
        <taxon>Eukaryota</taxon>
        <taxon>Viridiplantae</taxon>
        <taxon>Streptophyta</taxon>
        <taxon>Embryophyta</taxon>
        <taxon>Tracheophyta</taxon>
        <taxon>Spermatophyta</taxon>
        <taxon>Magnoliopsida</taxon>
        <taxon>eudicotyledons</taxon>
        <taxon>Gunneridae</taxon>
        <taxon>Pentapetalae</taxon>
        <taxon>rosids</taxon>
        <taxon>malvids</taxon>
        <taxon>Malvales</taxon>
        <taxon>Malvaceae</taxon>
        <taxon>Malvoideae</taxon>
        <taxon>Gossypium</taxon>
    </lineage>
</organism>
<feature type="signal peptide" evidence="2">
    <location>
        <begin position="1"/>
        <end position="24"/>
    </location>
</feature>
<keyword evidence="2" id="KW-0732">Signal</keyword>
<accession>A0ABR0NHU9</accession>
<evidence type="ECO:0000256" key="2">
    <source>
        <dbReference type="SAM" id="SignalP"/>
    </source>
</evidence>
<protein>
    <submittedName>
        <fullName evidence="3">Uncharacterized protein</fullName>
    </submittedName>
</protein>
<comment type="caution">
    <text evidence="3">The sequence shown here is derived from an EMBL/GenBank/DDBJ whole genome shotgun (WGS) entry which is preliminary data.</text>
</comment>
<feature type="region of interest" description="Disordered" evidence="1">
    <location>
        <begin position="52"/>
        <end position="85"/>
    </location>
</feature>
<dbReference type="Proteomes" id="UP001358586">
    <property type="component" value="Chromosome 10"/>
</dbReference>
<reference evidence="3 4" key="1">
    <citation type="submission" date="2023-03" db="EMBL/GenBank/DDBJ databases">
        <title>WGS of Gossypium arboreum.</title>
        <authorList>
            <person name="Yu D."/>
        </authorList>
    </citation>
    <scope>NUCLEOTIDE SEQUENCE [LARGE SCALE GENOMIC DNA]</scope>
    <source>
        <tissue evidence="3">Leaf</tissue>
    </source>
</reference>
<proteinExistence type="predicted"/>
<sequence>MKRCISGQKVGIFFPFLMMALCKSAEVLMEENKQLMYPTKSLIDMFDLTHQKYGEEEQECEEQEESEDKETEGNEEIAFEEEEED</sequence>
<evidence type="ECO:0000313" key="4">
    <source>
        <dbReference type="Proteomes" id="UP001358586"/>
    </source>
</evidence>
<dbReference type="EMBL" id="JARKNE010000010">
    <property type="protein sequence ID" value="KAK5794181.1"/>
    <property type="molecule type" value="Genomic_DNA"/>
</dbReference>
<evidence type="ECO:0000313" key="3">
    <source>
        <dbReference type="EMBL" id="KAK5794181.1"/>
    </source>
</evidence>
<gene>
    <name evidence="3" type="ORF">PVK06_035391</name>
</gene>
<feature type="chain" id="PRO_5047206719" evidence="2">
    <location>
        <begin position="25"/>
        <end position="85"/>
    </location>
</feature>
<evidence type="ECO:0000256" key="1">
    <source>
        <dbReference type="SAM" id="MobiDB-lite"/>
    </source>
</evidence>
<name>A0ABR0NHU9_GOSAR</name>
<feature type="compositionally biased region" description="Acidic residues" evidence="1">
    <location>
        <begin position="56"/>
        <end position="85"/>
    </location>
</feature>